<dbReference type="Gene3D" id="1.20.120.160">
    <property type="entry name" value="HPT domain"/>
    <property type="match status" value="1"/>
</dbReference>
<dbReference type="InterPro" id="IPR001789">
    <property type="entry name" value="Sig_transdc_resp-reg_receiver"/>
</dbReference>
<dbReference type="InterPro" id="IPR013767">
    <property type="entry name" value="PAS_fold"/>
</dbReference>
<dbReference type="SUPFAM" id="SSF55874">
    <property type="entry name" value="ATPase domain of HSP90 chaperone/DNA topoisomerase II/histidine kinase"/>
    <property type="match status" value="1"/>
</dbReference>
<evidence type="ECO:0000256" key="10">
    <source>
        <dbReference type="ARBA" id="ARBA00022840"/>
    </source>
</evidence>
<dbReference type="FunFam" id="3.30.565.10:FF:000010">
    <property type="entry name" value="Sensor histidine kinase RcsC"/>
    <property type="match status" value="1"/>
</dbReference>
<dbReference type="PROSITE" id="PS50924">
    <property type="entry name" value="MHYT"/>
    <property type="match status" value="1"/>
</dbReference>
<dbReference type="InterPro" id="IPR000014">
    <property type="entry name" value="PAS"/>
</dbReference>
<dbReference type="InterPro" id="IPR000700">
    <property type="entry name" value="PAS-assoc_C"/>
</dbReference>
<keyword evidence="6" id="KW-0808">Transferase</keyword>
<organism evidence="27 28">
    <name type="scientific">Nitrincola tibetensis</name>
    <dbReference type="NCBI Taxonomy" id="2219697"/>
    <lineage>
        <taxon>Bacteria</taxon>
        <taxon>Pseudomonadati</taxon>
        <taxon>Pseudomonadota</taxon>
        <taxon>Gammaproteobacteria</taxon>
        <taxon>Oceanospirillales</taxon>
        <taxon>Oceanospirillaceae</taxon>
        <taxon>Nitrincola</taxon>
    </lineage>
</organism>
<feature type="domain" description="PAS" evidence="23">
    <location>
        <begin position="541"/>
        <end position="593"/>
    </location>
</feature>
<dbReference type="FunFam" id="3.30.450.20:FF:000060">
    <property type="entry name" value="Sensor protein FixL"/>
    <property type="match status" value="1"/>
</dbReference>
<feature type="domain" description="Histidine kinase" evidence="21">
    <location>
        <begin position="661"/>
        <end position="877"/>
    </location>
</feature>
<dbReference type="SMART" id="SM00387">
    <property type="entry name" value="HATPase_c"/>
    <property type="match status" value="1"/>
</dbReference>
<dbReference type="EMBL" id="QKRX01000003">
    <property type="protein sequence ID" value="RAU18995.1"/>
    <property type="molecule type" value="Genomic_DNA"/>
</dbReference>
<dbReference type="InterPro" id="IPR004358">
    <property type="entry name" value="Sig_transdc_His_kin-like_C"/>
</dbReference>
<evidence type="ECO:0000256" key="2">
    <source>
        <dbReference type="ARBA" id="ARBA00004651"/>
    </source>
</evidence>
<dbReference type="Pfam" id="PF01627">
    <property type="entry name" value="Hpt"/>
    <property type="match status" value="1"/>
</dbReference>
<dbReference type="Pfam" id="PF00072">
    <property type="entry name" value="Response_reg"/>
    <property type="match status" value="1"/>
</dbReference>
<keyword evidence="9 27" id="KW-0418">Kinase</keyword>
<evidence type="ECO:0000256" key="1">
    <source>
        <dbReference type="ARBA" id="ARBA00000085"/>
    </source>
</evidence>
<feature type="transmembrane region" description="Helical" evidence="20">
    <location>
        <begin position="158"/>
        <end position="181"/>
    </location>
</feature>
<evidence type="ECO:0000256" key="7">
    <source>
        <dbReference type="ARBA" id="ARBA00022692"/>
    </source>
</evidence>
<dbReference type="SUPFAM" id="SSF55785">
    <property type="entry name" value="PYP-like sensor domain (PAS domain)"/>
    <property type="match status" value="3"/>
</dbReference>
<evidence type="ECO:0000259" key="24">
    <source>
        <dbReference type="PROSITE" id="PS50113"/>
    </source>
</evidence>
<dbReference type="CDD" id="cd17546">
    <property type="entry name" value="REC_hyHK_CKI1_RcsC-like"/>
    <property type="match status" value="1"/>
</dbReference>
<evidence type="ECO:0000256" key="15">
    <source>
        <dbReference type="ARBA" id="ARBA00064003"/>
    </source>
</evidence>
<dbReference type="PROSITE" id="PS50110">
    <property type="entry name" value="RESPONSE_REGULATORY"/>
    <property type="match status" value="1"/>
</dbReference>
<feature type="transmembrane region" description="Helical" evidence="20">
    <location>
        <begin position="26"/>
        <end position="49"/>
    </location>
</feature>
<feature type="domain" description="HPt" evidence="25">
    <location>
        <begin position="1051"/>
        <end position="1145"/>
    </location>
</feature>
<dbReference type="Pfam" id="PF00989">
    <property type="entry name" value="PAS"/>
    <property type="match status" value="1"/>
</dbReference>
<dbReference type="Pfam" id="PF03707">
    <property type="entry name" value="MHYT"/>
    <property type="match status" value="3"/>
</dbReference>
<evidence type="ECO:0000256" key="17">
    <source>
        <dbReference type="ARBA" id="ARBA00070616"/>
    </source>
</evidence>
<accession>A0A364NQ31</accession>
<dbReference type="CDD" id="cd00082">
    <property type="entry name" value="HisKA"/>
    <property type="match status" value="1"/>
</dbReference>
<keyword evidence="11 20" id="KW-1133">Transmembrane helix</keyword>
<feature type="domain" description="PAC" evidence="24">
    <location>
        <begin position="474"/>
        <end position="526"/>
    </location>
</feature>
<evidence type="ECO:0000256" key="12">
    <source>
        <dbReference type="ARBA" id="ARBA00023012"/>
    </source>
</evidence>
<feature type="modified residue" description="4-aspartylphosphate" evidence="19">
    <location>
        <position position="946"/>
    </location>
</feature>
<feature type="domain" description="PAS" evidence="23">
    <location>
        <begin position="269"/>
        <end position="339"/>
    </location>
</feature>
<evidence type="ECO:0000259" key="21">
    <source>
        <dbReference type="PROSITE" id="PS50109"/>
    </source>
</evidence>
<comment type="subcellular location">
    <subcellularLocation>
        <location evidence="2">Cell membrane</location>
        <topology evidence="2">Multi-pass membrane protein</topology>
    </subcellularLocation>
</comment>
<proteinExistence type="predicted"/>
<comment type="function">
    <text evidence="14">Putative oxygen sensor; modulates the activity of FixJ, a transcriptional activator of nitrogen fixation fixK gene. FixL probably acts as a kinase that phosphorylates FixJ.</text>
</comment>
<dbReference type="Gene3D" id="3.40.50.2300">
    <property type="match status" value="1"/>
</dbReference>
<dbReference type="SUPFAM" id="SSF52172">
    <property type="entry name" value="CheY-like"/>
    <property type="match status" value="1"/>
</dbReference>
<feature type="transmembrane region" description="Helical" evidence="20">
    <location>
        <begin position="124"/>
        <end position="143"/>
    </location>
</feature>
<dbReference type="SUPFAM" id="SSF47226">
    <property type="entry name" value="Histidine-containing phosphotransfer domain, HPT domain"/>
    <property type="match status" value="1"/>
</dbReference>
<comment type="subunit">
    <text evidence="15">At low DSF concentrations, interacts with RpfF.</text>
</comment>
<keyword evidence="28" id="KW-1185">Reference proteome</keyword>
<evidence type="ECO:0000256" key="6">
    <source>
        <dbReference type="ARBA" id="ARBA00022679"/>
    </source>
</evidence>
<dbReference type="PANTHER" id="PTHR45339:SF1">
    <property type="entry name" value="HYBRID SIGNAL TRANSDUCTION HISTIDINE KINASE J"/>
    <property type="match status" value="1"/>
</dbReference>
<dbReference type="SUPFAM" id="SSF47384">
    <property type="entry name" value="Homodimeric domain of signal transducing histidine kinase"/>
    <property type="match status" value="1"/>
</dbReference>
<evidence type="ECO:0000259" key="25">
    <source>
        <dbReference type="PROSITE" id="PS50894"/>
    </source>
</evidence>
<dbReference type="PROSITE" id="PS50112">
    <property type="entry name" value="PAS"/>
    <property type="match status" value="3"/>
</dbReference>
<evidence type="ECO:0000256" key="9">
    <source>
        <dbReference type="ARBA" id="ARBA00022777"/>
    </source>
</evidence>
<evidence type="ECO:0000256" key="5">
    <source>
        <dbReference type="ARBA" id="ARBA00022553"/>
    </source>
</evidence>
<evidence type="ECO:0000313" key="28">
    <source>
        <dbReference type="Proteomes" id="UP000250744"/>
    </source>
</evidence>
<dbReference type="OrthoDB" id="6110612at2"/>
<dbReference type="Pfam" id="PF02518">
    <property type="entry name" value="HATPase_c"/>
    <property type="match status" value="1"/>
</dbReference>
<evidence type="ECO:0000256" key="8">
    <source>
        <dbReference type="ARBA" id="ARBA00022741"/>
    </source>
</evidence>
<dbReference type="Pfam" id="PF00512">
    <property type="entry name" value="HisKA"/>
    <property type="match status" value="1"/>
</dbReference>
<dbReference type="GO" id="GO:0005886">
    <property type="term" value="C:plasma membrane"/>
    <property type="evidence" value="ECO:0007669"/>
    <property type="project" value="UniProtKB-SubCell"/>
</dbReference>
<dbReference type="SMART" id="SM00086">
    <property type="entry name" value="PAC"/>
    <property type="match status" value="3"/>
</dbReference>
<dbReference type="CDD" id="cd00088">
    <property type="entry name" value="HPT"/>
    <property type="match status" value="1"/>
</dbReference>
<dbReference type="InterPro" id="IPR036890">
    <property type="entry name" value="HATPase_C_sf"/>
</dbReference>
<evidence type="ECO:0000256" key="3">
    <source>
        <dbReference type="ARBA" id="ARBA00012438"/>
    </source>
</evidence>
<dbReference type="PROSITE" id="PS50113">
    <property type="entry name" value="PAC"/>
    <property type="match status" value="2"/>
</dbReference>
<feature type="domain" description="Response regulatory" evidence="22">
    <location>
        <begin position="897"/>
        <end position="1016"/>
    </location>
</feature>
<dbReference type="RefSeq" id="WP_112158382.1">
    <property type="nucleotide sequence ID" value="NZ_QKRX01000003.1"/>
</dbReference>
<dbReference type="AlphaFoldDB" id="A0A364NQ31"/>
<feature type="transmembrane region" description="Helical" evidence="20">
    <location>
        <begin position="90"/>
        <end position="112"/>
    </location>
</feature>
<feature type="domain" description="PAS" evidence="23">
    <location>
        <begin position="397"/>
        <end position="471"/>
    </location>
</feature>
<reference evidence="27 28" key="1">
    <citation type="submission" date="2018-06" db="EMBL/GenBank/DDBJ databases">
        <title>Nitrincola tibetense sp. nov., isolated from Lake XuguoCo on Tibetan Plateau.</title>
        <authorList>
            <person name="Xing P."/>
        </authorList>
    </citation>
    <scope>NUCLEOTIDE SEQUENCE [LARGE SCALE GENOMIC DNA]</scope>
    <source>
        <strain evidence="28">xg18</strain>
    </source>
</reference>
<evidence type="ECO:0000259" key="23">
    <source>
        <dbReference type="PROSITE" id="PS50112"/>
    </source>
</evidence>
<dbReference type="NCBIfam" id="TIGR00229">
    <property type="entry name" value="sensory_box"/>
    <property type="match status" value="3"/>
</dbReference>
<evidence type="ECO:0000256" key="14">
    <source>
        <dbReference type="ARBA" id="ARBA00059827"/>
    </source>
</evidence>
<dbReference type="EC" id="2.7.13.3" evidence="3"/>
<dbReference type="GO" id="GO:0006355">
    <property type="term" value="P:regulation of DNA-templated transcription"/>
    <property type="evidence" value="ECO:0007669"/>
    <property type="project" value="InterPro"/>
</dbReference>
<feature type="domain" description="MHYT" evidence="26">
    <location>
        <begin position="23"/>
        <end position="218"/>
    </location>
</feature>
<evidence type="ECO:0000256" key="18">
    <source>
        <dbReference type="PROSITE-ProRule" id="PRU00110"/>
    </source>
</evidence>
<keyword evidence="7 20" id="KW-0812">Transmembrane</keyword>
<dbReference type="GO" id="GO:0000155">
    <property type="term" value="F:phosphorelay sensor kinase activity"/>
    <property type="evidence" value="ECO:0007669"/>
    <property type="project" value="InterPro"/>
</dbReference>
<dbReference type="InterPro" id="IPR008207">
    <property type="entry name" value="Sig_transdc_His_kin_Hpt_dom"/>
</dbReference>
<keyword evidence="10" id="KW-0067">ATP-binding</keyword>
<dbReference type="SMART" id="SM00091">
    <property type="entry name" value="PAS"/>
    <property type="match status" value="3"/>
</dbReference>
<keyword evidence="5 19" id="KW-0597">Phosphoprotein</keyword>
<dbReference type="PRINTS" id="PR00344">
    <property type="entry name" value="BCTRLSENSOR"/>
</dbReference>
<gene>
    <name evidence="27" type="ORF">DN062_05860</name>
</gene>
<feature type="domain" description="PAC" evidence="24">
    <location>
        <begin position="591"/>
        <end position="643"/>
    </location>
</feature>
<evidence type="ECO:0000256" key="13">
    <source>
        <dbReference type="ARBA" id="ARBA00023136"/>
    </source>
</evidence>
<feature type="modified residue" description="Phosphohistidine" evidence="18">
    <location>
        <position position="1090"/>
    </location>
</feature>
<sequence length="1235" mass="137789">MFDRLSYFFILQERSETLVAGQYNGWLVVLSLLIATGASMMAFRVAGFAKRESDPWARQRFLMIGAFALGGGIWSMHFVGMLAFELPAEVHYHGFTTLLSALPGFFASWVALDLLARDQVSKRLLLYGGLLVGSGIGLMHYTGMEAMRTELQLGYDPYWFAASIVIAVLLAVLALWVRFGLARITKMPFMARLSISGLTMGCAIAGMHYTAMMAARFVGESHTPASHGLTDHIELALLITLVTILISGAVFGTVLLMRYKTLYWQGKETAARLSAIFDTAVDGIITIDPVGKISAFNPSAERILGWKAVDVLGKNIKSLMPEVHARHHDRYLKDYLKTGHASIIGVGREVEALHKDGHLVPIRLAIGETQVQDQKLFVGFITDLTQRRAIEQALLQREHQYRTLINNMPGVTFRCRYDEHWTVLFVSEQIKELVGWSSQEFMDAKITLAALVHCDDVEHTWNAVSNSILDDKPWAVEYRFVHRDGSIRWVSESASGVRDEQGELVWIDGVIIDVTESKRQNAILDGVLSAVNKAVAVCEYNEKGRIQRVNDNFLALTGYTKEELLSQPYTLLNDHNESQFNWDELIEQGLLEGEYHRVRKDKKPLWVRSSFRVIQDIDHGHARVIELATDLTERKDMEIRLRQSKEKAEFAAQVKTNFLANMSHEIRTPMNAIIGFTDLLLDTPLQPTQQRHLTTVRRSAQSLLSLLNDILDTAKLEQGAVILESIDFSLRDVCDQVLATLGLSAYKKDLELICDYPEDQPTWFKGDPLRIQQVLINLVGNAIKFTHQGRVLVSVRYQNDLLSINVLDTGVGIAADRLDAIFDPFSQEDASTTRKYGGTGLGTSISKQLVEAMKGHIGVESELGKGSCFAIGLPLPLGKKLTSSRIRASQAQLPKLRILIADDVPQNLELLALNFEKEQHQLQLVTNGYEAVLAFKEHLFDLVLMDVQMPEMDGYDATRKIREWESAHQQLPTPIIALTANVLEQDRLNAESAGMSGFAIKPLNMLALREEIVRVLQLEMSQAEPSSDGRLALDADELRNADVIDYGQGVALWGSKHTLHDVIRRFLAQNKGMINSLTSLNPADLLDQAHRLKGAAGNLALKSLAQAADILEKALKQRASNHHFDEEIHALTLAFKEVYDLFDRLPNGKIFESKIELNTNSLKHANALIEQMLGRLAKGELPDDCLDALAECLGSQAVLALTDCLEDFDFECAQSALIALQSSLDSNQEGIRIHE</sequence>
<feature type="transmembrane region" description="Helical" evidence="20">
    <location>
        <begin position="235"/>
        <end position="257"/>
    </location>
</feature>
<comment type="catalytic activity">
    <reaction evidence="1">
        <text>ATP + protein L-histidine = ADP + protein N-phospho-L-histidine.</text>
        <dbReference type="EC" id="2.7.13.3"/>
    </reaction>
</comment>
<dbReference type="CDD" id="cd16922">
    <property type="entry name" value="HATPase_EvgS-ArcB-TorS-like"/>
    <property type="match status" value="1"/>
</dbReference>
<evidence type="ECO:0000256" key="19">
    <source>
        <dbReference type="PROSITE-ProRule" id="PRU00169"/>
    </source>
</evidence>
<dbReference type="Gene3D" id="3.30.450.20">
    <property type="entry name" value="PAS domain"/>
    <property type="match status" value="3"/>
</dbReference>
<evidence type="ECO:0000259" key="26">
    <source>
        <dbReference type="PROSITE" id="PS50924"/>
    </source>
</evidence>
<dbReference type="Pfam" id="PF08447">
    <property type="entry name" value="PAS_3"/>
    <property type="match status" value="1"/>
</dbReference>
<keyword evidence="13 20" id="KW-0472">Membrane</keyword>
<evidence type="ECO:0000256" key="20">
    <source>
        <dbReference type="PROSITE-ProRule" id="PRU00244"/>
    </source>
</evidence>
<dbReference type="CDD" id="cd00130">
    <property type="entry name" value="PAS"/>
    <property type="match status" value="3"/>
</dbReference>
<dbReference type="InterPro" id="IPR005467">
    <property type="entry name" value="His_kinase_dom"/>
</dbReference>
<dbReference type="InterPro" id="IPR005330">
    <property type="entry name" value="MHYT_dom"/>
</dbReference>
<dbReference type="PANTHER" id="PTHR45339">
    <property type="entry name" value="HYBRID SIGNAL TRANSDUCTION HISTIDINE KINASE J"/>
    <property type="match status" value="1"/>
</dbReference>
<dbReference type="InterPro" id="IPR001610">
    <property type="entry name" value="PAC"/>
</dbReference>
<dbReference type="SMART" id="SM00448">
    <property type="entry name" value="REC"/>
    <property type="match status" value="1"/>
</dbReference>
<dbReference type="FunFam" id="1.10.287.130:FF:000002">
    <property type="entry name" value="Two-component osmosensing histidine kinase"/>
    <property type="match status" value="1"/>
</dbReference>
<keyword evidence="4" id="KW-1003">Cell membrane</keyword>
<keyword evidence="8" id="KW-0547">Nucleotide-binding</keyword>
<dbReference type="InterPro" id="IPR011006">
    <property type="entry name" value="CheY-like_superfamily"/>
</dbReference>
<feature type="transmembrane region" description="Helical" evidence="20">
    <location>
        <begin position="193"/>
        <end position="215"/>
    </location>
</feature>
<dbReference type="InterPro" id="IPR036097">
    <property type="entry name" value="HisK_dim/P_sf"/>
</dbReference>
<dbReference type="InterPro" id="IPR013655">
    <property type="entry name" value="PAS_fold_3"/>
</dbReference>
<dbReference type="InterPro" id="IPR036641">
    <property type="entry name" value="HPT_dom_sf"/>
</dbReference>
<keyword evidence="12" id="KW-0902">Two-component regulatory system</keyword>
<dbReference type="PROSITE" id="PS50894">
    <property type="entry name" value="HPT"/>
    <property type="match status" value="1"/>
</dbReference>
<dbReference type="Gene3D" id="3.30.565.10">
    <property type="entry name" value="Histidine kinase-like ATPase, C-terminal domain"/>
    <property type="match status" value="1"/>
</dbReference>
<protein>
    <recommendedName>
        <fullName evidence="17">Sensor protein FixL</fullName>
        <ecNumber evidence="3">2.7.13.3</ecNumber>
    </recommendedName>
    <alternativeName>
        <fullName evidence="16">Sensory/regulatory protein RpfC</fullName>
    </alternativeName>
</protein>
<dbReference type="InterPro" id="IPR003661">
    <property type="entry name" value="HisK_dim/P_dom"/>
</dbReference>
<evidence type="ECO:0000313" key="27">
    <source>
        <dbReference type="EMBL" id="RAU18995.1"/>
    </source>
</evidence>
<dbReference type="InterPro" id="IPR035965">
    <property type="entry name" value="PAS-like_dom_sf"/>
</dbReference>
<evidence type="ECO:0000256" key="16">
    <source>
        <dbReference type="ARBA" id="ARBA00068150"/>
    </source>
</evidence>
<evidence type="ECO:0000256" key="4">
    <source>
        <dbReference type="ARBA" id="ARBA00022475"/>
    </source>
</evidence>
<dbReference type="Gene3D" id="1.10.287.130">
    <property type="match status" value="1"/>
</dbReference>
<dbReference type="Pfam" id="PF13426">
    <property type="entry name" value="PAS_9"/>
    <property type="match status" value="1"/>
</dbReference>
<evidence type="ECO:0000259" key="22">
    <source>
        <dbReference type="PROSITE" id="PS50110"/>
    </source>
</evidence>
<feature type="transmembrane region" description="Helical" evidence="20">
    <location>
        <begin position="61"/>
        <end position="84"/>
    </location>
</feature>
<dbReference type="Proteomes" id="UP000250744">
    <property type="component" value="Unassembled WGS sequence"/>
</dbReference>
<comment type="caution">
    <text evidence="27">The sequence shown here is derived from an EMBL/GenBank/DDBJ whole genome shotgun (WGS) entry which is preliminary data.</text>
</comment>
<dbReference type="PROSITE" id="PS50109">
    <property type="entry name" value="HIS_KIN"/>
    <property type="match status" value="1"/>
</dbReference>
<name>A0A364NQ31_9GAMM</name>
<dbReference type="SMART" id="SM00388">
    <property type="entry name" value="HisKA"/>
    <property type="match status" value="1"/>
</dbReference>
<evidence type="ECO:0000256" key="11">
    <source>
        <dbReference type="ARBA" id="ARBA00022989"/>
    </source>
</evidence>
<dbReference type="GO" id="GO:0005524">
    <property type="term" value="F:ATP binding"/>
    <property type="evidence" value="ECO:0007669"/>
    <property type="project" value="UniProtKB-KW"/>
</dbReference>
<dbReference type="InterPro" id="IPR003594">
    <property type="entry name" value="HATPase_dom"/>
</dbReference>